<proteinExistence type="predicted"/>
<feature type="compositionally biased region" description="Low complexity" evidence="1">
    <location>
        <begin position="41"/>
        <end position="50"/>
    </location>
</feature>
<dbReference type="EMBL" id="CP158586">
    <property type="protein sequence ID" value="XCA33517.1"/>
    <property type="molecule type" value="Genomic_DNA"/>
</dbReference>
<organism evidence="2">
    <name type="scientific">Wolbachia endosymbiont of Polyergus mexicanus</name>
    <dbReference type="NCBI Taxonomy" id="3171167"/>
    <lineage>
        <taxon>Bacteria</taxon>
        <taxon>Pseudomonadati</taxon>
        <taxon>Pseudomonadota</taxon>
        <taxon>Alphaproteobacteria</taxon>
        <taxon>Rickettsiales</taxon>
        <taxon>Anaplasmataceae</taxon>
        <taxon>Wolbachieae</taxon>
        <taxon>Wolbachia</taxon>
    </lineage>
</organism>
<feature type="region of interest" description="Disordered" evidence="1">
    <location>
        <begin position="14"/>
        <end position="59"/>
    </location>
</feature>
<protein>
    <submittedName>
        <fullName evidence="2">Uncharacterized protein</fullName>
    </submittedName>
</protein>
<dbReference type="AlphaFoldDB" id="A0AAU7YKS2"/>
<name>A0AAU7YKS2_9RICK</name>
<gene>
    <name evidence="2" type="ORF">ABS808_01490</name>
</gene>
<sequence length="59" mass="6178">MIYIVKLRNEIPVSRTGMTGEGSTGMTEEGAGMTGEGGTGMTEESAGMTEKSNLFSLDE</sequence>
<reference evidence="2" key="1">
    <citation type="submission" date="2024-06" db="EMBL/GenBank/DDBJ databases">
        <title>Genome assembly of the Polyergus mexicanus.</title>
        <authorList>
            <person name="Cash E."/>
            <person name="Tustsui N.D."/>
            <person name="Ward P."/>
            <person name="Nguyen O."/>
            <person name="Sahasrabudhe R."/>
            <person name="Fairbairn C.W."/>
            <person name="Seligmann W.E."/>
            <person name="Sacco S."/>
            <person name="Beraut E."/>
            <person name="Miller C."/>
            <person name="Toffelmier E."/>
            <person name="Shaffer H.B."/>
        </authorList>
    </citation>
    <scope>NUCLEOTIDE SEQUENCE</scope>
    <source>
        <strain evidence="2">NDT 795.1</strain>
    </source>
</reference>
<evidence type="ECO:0000256" key="1">
    <source>
        <dbReference type="SAM" id="MobiDB-lite"/>
    </source>
</evidence>
<accession>A0AAU7YKS2</accession>
<evidence type="ECO:0000313" key="2">
    <source>
        <dbReference type="EMBL" id="XCA33517.1"/>
    </source>
</evidence>